<feature type="region of interest" description="Disordered" evidence="5">
    <location>
        <begin position="228"/>
        <end position="254"/>
    </location>
</feature>
<dbReference type="PANTHER" id="PTHR15111">
    <property type="entry name" value="RNA POLYMERASE II SUBUNIT 5-MEDIATING PROTEIN NNX3"/>
    <property type="match status" value="1"/>
</dbReference>
<feature type="compositionally biased region" description="Basic and acidic residues" evidence="5">
    <location>
        <begin position="228"/>
        <end position="246"/>
    </location>
</feature>
<dbReference type="GO" id="GO:0003682">
    <property type="term" value="F:chromatin binding"/>
    <property type="evidence" value="ECO:0007669"/>
    <property type="project" value="TreeGrafter"/>
</dbReference>
<organism evidence="6 7">
    <name type="scientific">Mythimna separata</name>
    <name type="common">Oriental armyworm</name>
    <name type="synonym">Pseudaletia separata</name>
    <dbReference type="NCBI Taxonomy" id="271217"/>
    <lineage>
        <taxon>Eukaryota</taxon>
        <taxon>Metazoa</taxon>
        <taxon>Ecdysozoa</taxon>
        <taxon>Arthropoda</taxon>
        <taxon>Hexapoda</taxon>
        <taxon>Insecta</taxon>
        <taxon>Pterygota</taxon>
        <taxon>Neoptera</taxon>
        <taxon>Endopterygota</taxon>
        <taxon>Lepidoptera</taxon>
        <taxon>Glossata</taxon>
        <taxon>Ditrysia</taxon>
        <taxon>Noctuoidea</taxon>
        <taxon>Noctuidae</taxon>
        <taxon>Noctuinae</taxon>
        <taxon>Hadenini</taxon>
        <taxon>Mythimna</taxon>
    </lineage>
</organism>
<reference evidence="6" key="1">
    <citation type="submission" date="2023-03" db="EMBL/GenBank/DDBJ databases">
        <title>Chromosome-level genomes of two armyworms, Mythimna separata and Mythimna loreyi, provide insights into the biosynthesis and reception of sex pheromones.</title>
        <authorList>
            <person name="Zhao H."/>
        </authorList>
    </citation>
    <scope>NUCLEOTIDE SEQUENCE</scope>
    <source>
        <strain evidence="6">BeijingLab</strain>
        <tissue evidence="6">Pupa</tissue>
    </source>
</reference>
<dbReference type="InterPro" id="IPR004127">
    <property type="entry name" value="Prefoldin_subunit_alpha"/>
</dbReference>
<feature type="region of interest" description="Disordered" evidence="5">
    <location>
        <begin position="358"/>
        <end position="378"/>
    </location>
</feature>
<dbReference type="AlphaFoldDB" id="A0AAD8E0P4"/>
<dbReference type="GO" id="GO:0000122">
    <property type="term" value="P:negative regulation of transcription by RNA polymerase II"/>
    <property type="evidence" value="ECO:0007669"/>
    <property type="project" value="TreeGrafter"/>
</dbReference>
<evidence type="ECO:0000256" key="3">
    <source>
        <dbReference type="ARBA" id="ARBA00038295"/>
    </source>
</evidence>
<accession>A0AAD8E0P4</accession>
<dbReference type="InterPro" id="IPR009053">
    <property type="entry name" value="Prefoldin"/>
</dbReference>
<feature type="coiled-coil region" evidence="4">
    <location>
        <begin position="83"/>
        <end position="110"/>
    </location>
</feature>
<keyword evidence="4" id="KW-0175">Coiled coil</keyword>
<comment type="subcellular location">
    <subcellularLocation>
        <location evidence="1">Nucleus</location>
    </subcellularLocation>
</comment>
<dbReference type="GO" id="GO:0005634">
    <property type="term" value="C:nucleus"/>
    <property type="evidence" value="ECO:0007669"/>
    <property type="project" value="UniProtKB-SubCell"/>
</dbReference>
<protein>
    <recommendedName>
        <fullName evidence="8">Unconventional prefoldin RPB5 interactor</fullName>
    </recommendedName>
</protein>
<evidence type="ECO:0000313" key="6">
    <source>
        <dbReference type="EMBL" id="KAJ8735253.1"/>
    </source>
</evidence>
<gene>
    <name evidence="6" type="ORF">PYW07_006873</name>
</gene>
<dbReference type="Proteomes" id="UP001231518">
    <property type="component" value="Chromosome 2"/>
</dbReference>
<comment type="caution">
    <text evidence="6">The sequence shown here is derived from an EMBL/GenBank/DDBJ whole genome shotgun (WGS) entry which is preliminary data.</text>
</comment>
<dbReference type="PANTHER" id="PTHR15111:SF0">
    <property type="entry name" value="UNCONVENTIONAL PREFOLDIN RPB5 INTERACTOR 1"/>
    <property type="match status" value="1"/>
</dbReference>
<proteinExistence type="inferred from homology"/>
<keyword evidence="2" id="KW-0539">Nucleus</keyword>
<dbReference type="SUPFAM" id="SSF46579">
    <property type="entry name" value="Prefoldin"/>
    <property type="match status" value="1"/>
</dbReference>
<evidence type="ECO:0000256" key="1">
    <source>
        <dbReference type="ARBA" id="ARBA00004123"/>
    </source>
</evidence>
<evidence type="ECO:0008006" key="8">
    <source>
        <dbReference type="Google" id="ProtNLM"/>
    </source>
</evidence>
<dbReference type="CDD" id="cd23159">
    <property type="entry name" value="Prefoldin_URI1"/>
    <property type="match status" value="1"/>
</dbReference>
<dbReference type="GO" id="GO:0019212">
    <property type="term" value="F:phosphatase inhibitor activity"/>
    <property type="evidence" value="ECO:0007669"/>
    <property type="project" value="TreeGrafter"/>
</dbReference>
<dbReference type="Pfam" id="PF02996">
    <property type="entry name" value="Prefoldin"/>
    <property type="match status" value="1"/>
</dbReference>
<evidence type="ECO:0000256" key="5">
    <source>
        <dbReference type="SAM" id="MobiDB-lite"/>
    </source>
</evidence>
<feature type="compositionally biased region" description="Acidic residues" evidence="5">
    <location>
        <begin position="311"/>
        <end position="330"/>
    </location>
</feature>
<evidence type="ECO:0000313" key="7">
    <source>
        <dbReference type="Proteomes" id="UP001231518"/>
    </source>
</evidence>
<dbReference type="EMBL" id="JARGEI010000002">
    <property type="protein sequence ID" value="KAJ8735253.1"/>
    <property type="molecule type" value="Genomic_DNA"/>
</dbReference>
<name>A0AAD8E0P4_MYTSE</name>
<feature type="region of interest" description="Disordered" evidence="5">
    <location>
        <begin position="311"/>
        <end position="346"/>
    </location>
</feature>
<dbReference type="InterPro" id="IPR052255">
    <property type="entry name" value="RNA_pol_II_subunit5-mediator"/>
</dbReference>
<dbReference type="GO" id="GO:0003714">
    <property type="term" value="F:transcription corepressor activity"/>
    <property type="evidence" value="ECO:0007669"/>
    <property type="project" value="TreeGrafter"/>
</dbReference>
<comment type="similarity">
    <text evidence="3">Belongs to the RNA polymerase II subunit 5-mediating protein family.</text>
</comment>
<feature type="compositionally biased region" description="Polar residues" evidence="5">
    <location>
        <begin position="358"/>
        <end position="368"/>
    </location>
</feature>
<evidence type="ECO:0000256" key="2">
    <source>
        <dbReference type="ARBA" id="ARBA00023242"/>
    </source>
</evidence>
<evidence type="ECO:0000256" key="4">
    <source>
        <dbReference type="SAM" id="Coils"/>
    </source>
</evidence>
<sequence>MDMLSEIYSKSADVNEKNLSFWEDYLQSLKNIDFSIYSDKLKVPVLVPIGSRISFRGELKHTNEVTVALGADYFVKCSVKQAEVLLQRRIKDAQSNIEIVKKEKQYLESQISFTQTAFNDHGGQEIIEHYSEEEDKAWRKAHRENVKRYKQSKSQEDEGLRGEITDEELWDRLEELELREELANELANVKDENIDNQQITKNKASFSFEKEHIINNLETKSKIEEINEEKTDTEQEKRVTFKETKTAEQTSNSDKLQHVIDKQIELEKLIYEVRNKARVQNKSTEDLLATLDELEQLDELEDELDRLSDMIDDEDLDEEEEEDDDDDEDTSGAQAPKLQRRVSFVDEDDSNTLEITFTHSPVDSNHQPYNPAEGIQTPGHIYDAHSKLFENGTTSILKKSKYETVAEKSDIKKEDIPRKKVVQFDNEDVGEPETIVIKDVVEKVTQADPKVLSQARPTSLFKKKRMQSKS</sequence>
<dbReference type="Gene3D" id="1.10.287.370">
    <property type="match status" value="1"/>
</dbReference>
<keyword evidence="7" id="KW-1185">Reference proteome</keyword>